<evidence type="ECO:0000259" key="2">
    <source>
        <dbReference type="Pfam" id="PF04233"/>
    </source>
</evidence>
<evidence type="ECO:0000313" key="3">
    <source>
        <dbReference type="EMBL" id="QTD49648.1"/>
    </source>
</evidence>
<dbReference type="KEGG" id="scor:J3U87_29040"/>
<keyword evidence="4" id="KW-1185">Reference proteome</keyword>
<dbReference type="InterPro" id="IPR006528">
    <property type="entry name" value="Phage_head_morphogenesis_dom"/>
</dbReference>
<evidence type="ECO:0000256" key="1">
    <source>
        <dbReference type="SAM" id="Coils"/>
    </source>
</evidence>
<proteinExistence type="predicted"/>
<gene>
    <name evidence="3" type="ORF">J3U87_29040</name>
</gene>
<dbReference type="NCBIfam" id="TIGR01641">
    <property type="entry name" value="phageSPP1_gp7"/>
    <property type="match status" value="1"/>
</dbReference>
<name>A0A8A4TLA9_SULCO</name>
<keyword evidence="1" id="KW-0175">Coiled coil</keyword>
<dbReference type="RefSeq" id="WP_237379281.1">
    <property type="nucleotide sequence ID" value="NZ_CP071793.1"/>
</dbReference>
<feature type="domain" description="Phage head morphogenesis" evidence="2">
    <location>
        <begin position="133"/>
        <end position="247"/>
    </location>
</feature>
<feature type="coiled-coil region" evidence="1">
    <location>
        <begin position="361"/>
        <end position="388"/>
    </location>
</feature>
<reference evidence="3" key="1">
    <citation type="submission" date="2021-03" db="EMBL/GenBank/DDBJ databases">
        <title>Acanthopleuribacteraceae sp. M133.</title>
        <authorList>
            <person name="Wang G."/>
        </authorList>
    </citation>
    <scope>NUCLEOTIDE SEQUENCE</scope>
    <source>
        <strain evidence="3">M133</strain>
    </source>
</reference>
<dbReference type="EMBL" id="CP071793">
    <property type="protein sequence ID" value="QTD49648.1"/>
    <property type="molecule type" value="Genomic_DNA"/>
</dbReference>
<accession>A0A8A4TLA9</accession>
<dbReference type="Pfam" id="PF04233">
    <property type="entry name" value="Phage_Mu_F"/>
    <property type="match status" value="1"/>
</dbReference>
<organism evidence="3 4">
    <name type="scientific">Sulfidibacter corallicola</name>
    <dbReference type="NCBI Taxonomy" id="2818388"/>
    <lineage>
        <taxon>Bacteria</taxon>
        <taxon>Pseudomonadati</taxon>
        <taxon>Acidobacteriota</taxon>
        <taxon>Holophagae</taxon>
        <taxon>Acanthopleuribacterales</taxon>
        <taxon>Acanthopleuribacteraceae</taxon>
        <taxon>Sulfidibacter</taxon>
    </lineage>
</organism>
<protein>
    <submittedName>
        <fullName evidence="3">Minor capsid protein</fullName>
    </submittedName>
</protein>
<dbReference type="AlphaFoldDB" id="A0A8A4TLA9"/>
<evidence type="ECO:0000313" key="4">
    <source>
        <dbReference type="Proteomes" id="UP000663929"/>
    </source>
</evidence>
<sequence>MSELVALLEATQKDVHRIMLRAKTQNMVENDKRAKTHGLQTLEKEISAIVGDLRANSSLLFRRTIREAFKNGIRGGAQTLMAASLPYFKDLAPRGLNKLTTSVFQVIDRDALDFLAKYTVRLSGDVSRELRDGIKRTLLTGIVRGLSSEQIAKEMGQVIPDLESFRNAGGRVFSKAQYRLELIARTETLRAHNQGRVTFYQQVGVEKVEWLTLDDERVCPVCGPLNGQVFPIDQPLDQPRHPNCRCTHVPAGDFEVAEPGRKQKGGLKPPDEINRLAKVKATKRRERTRAFNSGDPAQLKALPSGQLAQLSIDEGLSLWRSKSELVAQLNRQNPAVDHSRLDGAALQATLRAANIGRRRDRSELLAQLKRAQAEMIALREKAEALTLSDLTVAELRELAKAYSVPVTVTRKDVIDIATDRYPKRDWTEVAGAELAALRRKMGLSTVKTKDQLIRAIEDRLGARLAKKAINRPTLRK</sequence>
<dbReference type="Proteomes" id="UP000663929">
    <property type="component" value="Chromosome"/>
</dbReference>